<dbReference type="GO" id="GO:0004623">
    <property type="term" value="F:phospholipase A2 activity"/>
    <property type="evidence" value="ECO:0007669"/>
    <property type="project" value="TreeGrafter"/>
</dbReference>
<keyword evidence="3" id="KW-0378">Hydrolase</keyword>
<organism evidence="7 8">
    <name type="scientific">Channa argus</name>
    <name type="common">Northern snakehead</name>
    <name type="synonym">Ophicephalus argus</name>
    <dbReference type="NCBI Taxonomy" id="215402"/>
    <lineage>
        <taxon>Eukaryota</taxon>
        <taxon>Metazoa</taxon>
        <taxon>Chordata</taxon>
        <taxon>Craniata</taxon>
        <taxon>Vertebrata</taxon>
        <taxon>Euteleostomi</taxon>
        <taxon>Actinopterygii</taxon>
        <taxon>Neopterygii</taxon>
        <taxon>Teleostei</taxon>
        <taxon>Neoteleostei</taxon>
        <taxon>Acanthomorphata</taxon>
        <taxon>Anabantaria</taxon>
        <taxon>Anabantiformes</taxon>
        <taxon>Channoidei</taxon>
        <taxon>Channidae</taxon>
        <taxon>Channa</taxon>
    </lineage>
</organism>
<name>A0A6G1Q880_CHAAH</name>
<evidence type="ECO:0000259" key="6">
    <source>
        <dbReference type="PROSITE" id="PS51934"/>
    </source>
</evidence>
<dbReference type="InterPro" id="IPR007053">
    <property type="entry name" value="LRAT_dom"/>
</dbReference>
<comment type="similarity">
    <text evidence="1">Belongs to the H-rev107 family.</text>
</comment>
<dbReference type="Pfam" id="PF04970">
    <property type="entry name" value="LRAT"/>
    <property type="match status" value="1"/>
</dbReference>
<keyword evidence="8" id="KW-1185">Reference proteome</keyword>
<feature type="signal peptide" evidence="5">
    <location>
        <begin position="1"/>
        <end position="19"/>
    </location>
</feature>
<dbReference type="PANTHER" id="PTHR13943">
    <property type="entry name" value="HRAS-LIKE SUPPRESSOR - RELATED"/>
    <property type="match status" value="1"/>
</dbReference>
<dbReference type="PROSITE" id="PS51934">
    <property type="entry name" value="LRAT"/>
    <property type="match status" value="1"/>
</dbReference>
<evidence type="ECO:0000256" key="1">
    <source>
        <dbReference type="ARBA" id="ARBA00007824"/>
    </source>
</evidence>
<sequence>MKNLIWIACFIPLLIIINAEYKFGDIIAFSNTRDCPCKKPFVEHYAIYVGNEPIDGKKPDENIFHRTGQSKDDANCIFGKFDDTKPRPVKNYLDDKKGITVGNHAEILSRIKEKHNNCEDYNSFTDNCEHLATYVRYGEKHSQQRGTHSGAVMRPLDFVCSLFRSSEPTEELPIPEDYEVVSCDEICKHEADRKSG</sequence>
<dbReference type="GO" id="GO:0008970">
    <property type="term" value="F:phospholipase A1 activity"/>
    <property type="evidence" value="ECO:0007669"/>
    <property type="project" value="TreeGrafter"/>
</dbReference>
<dbReference type="Proteomes" id="UP000503349">
    <property type="component" value="Chromosome 13"/>
</dbReference>
<feature type="chain" id="PRO_5026163044" description="LRAT domain-containing protein" evidence="5">
    <location>
        <begin position="20"/>
        <end position="196"/>
    </location>
</feature>
<dbReference type="GO" id="GO:0005737">
    <property type="term" value="C:cytoplasm"/>
    <property type="evidence" value="ECO:0007669"/>
    <property type="project" value="TreeGrafter"/>
</dbReference>
<keyword evidence="4" id="KW-0443">Lipid metabolism</keyword>
<dbReference type="AlphaFoldDB" id="A0A6G1Q880"/>
<evidence type="ECO:0000313" key="8">
    <source>
        <dbReference type="Proteomes" id="UP000503349"/>
    </source>
</evidence>
<evidence type="ECO:0000256" key="2">
    <source>
        <dbReference type="ARBA" id="ARBA00022679"/>
    </source>
</evidence>
<accession>A0A6G1Q880</accession>
<feature type="domain" description="LRAT" evidence="6">
    <location>
        <begin position="34"/>
        <end position="144"/>
    </location>
</feature>
<evidence type="ECO:0000256" key="5">
    <source>
        <dbReference type="SAM" id="SignalP"/>
    </source>
</evidence>
<reference evidence="8" key="2">
    <citation type="submission" date="2019-02" db="EMBL/GenBank/DDBJ databases">
        <title>Opniocepnalus argus Var Kimnra genome.</title>
        <authorList>
            <person name="Zhou C."/>
            <person name="Xiao S."/>
        </authorList>
    </citation>
    <scope>NUCLEOTIDE SEQUENCE [LARGE SCALE GENOMIC DNA]</scope>
</reference>
<dbReference type="InterPro" id="IPR051496">
    <property type="entry name" value="H-rev107_PLA/AT"/>
</dbReference>
<dbReference type="GO" id="GO:0016410">
    <property type="term" value="F:N-acyltransferase activity"/>
    <property type="evidence" value="ECO:0007669"/>
    <property type="project" value="TreeGrafter"/>
</dbReference>
<keyword evidence="2" id="KW-0808">Transferase</keyword>
<evidence type="ECO:0000256" key="3">
    <source>
        <dbReference type="ARBA" id="ARBA00022801"/>
    </source>
</evidence>
<dbReference type="EMBL" id="CM015724">
    <property type="protein sequence ID" value="KAF3698366.1"/>
    <property type="molecule type" value="Genomic_DNA"/>
</dbReference>
<proteinExistence type="inferred from homology"/>
<dbReference type="PANTHER" id="PTHR13943:SF77">
    <property type="entry name" value="LRAT DOMAIN-CONTAINING PROTEIN"/>
    <property type="match status" value="1"/>
</dbReference>
<evidence type="ECO:0000256" key="4">
    <source>
        <dbReference type="ARBA" id="ARBA00023098"/>
    </source>
</evidence>
<keyword evidence="5" id="KW-0732">Signal</keyword>
<reference evidence="7 8" key="1">
    <citation type="submission" date="2019-02" db="EMBL/GenBank/DDBJ databases">
        <title>Opniocepnalus argus genome.</title>
        <authorList>
            <person name="Zhou C."/>
            <person name="Xiao S."/>
        </authorList>
    </citation>
    <scope>NUCLEOTIDE SEQUENCE [LARGE SCALE GENOMIC DNA]</scope>
    <source>
        <strain evidence="7">OARG1902GOOAL</strain>
        <tissue evidence="7">Muscle</tissue>
    </source>
</reference>
<dbReference type="GO" id="GO:0070292">
    <property type="term" value="P:N-acylphosphatidylethanolamine metabolic process"/>
    <property type="evidence" value="ECO:0007669"/>
    <property type="project" value="TreeGrafter"/>
</dbReference>
<gene>
    <name evidence="7" type="ORF">EXN66_Car014047</name>
</gene>
<dbReference type="Gene3D" id="3.90.1720.10">
    <property type="entry name" value="endopeptidase domain like (from Nostoc punctiforme)"/>
    <property type="match status" value="1"/>
</dbReference>
<protein>
    <recommendedName>
        <fullName evidence="6">LRAT domain-containing protein</fullName>
    </recommendedName>
</protein>
<evidence type="ECO:0000313" key="7">
    <source>
        <dbReference type="EMBL" id="KAF3698366.1"/>
    </source>
</evidence>